<evidence type="ECO:0000256" key="5">
    <source>
        <dbReference type="ARBA" id="ARBA00022833"/>
    </source>
</evidence>
<dbReference type="GO" id="GO:0006511">
    <property type="term" value="P:ubiquitin-dependent protein catabolic process"/>
    <property type="evidence" value="ECO:0007669"/>
    <property type="project" value="TreeGrafter"/>
</dbReference>
<dbReference type="PANTHER" id="PTHR15067:SF4">
    <property type="entry name" value="E3 UBIQUITIN-PROTEIN LIGASE RNF8"/>
    <property type="match status" value="1"/>
</dbReference>
<feature type="domain" description="RING-type" evidence="7">
    <location>
        <begin position="273"/>
        <end position="311"/>
    </location>
</feature>
<dbReference type="SUPFAM" id="SSF57850">
    <property type="entry name" value="RING/U-box"/>
    <property type="match status" value="1"/>
</dbReference>
<reference evidence="8" key="1">
    <citation type="submission" date="2020-08" db="EMBL/GenBank/DDBJ databases">
        <title>Genome sequencing and assembly of the red palm weevil Rhynchophorus ferrugineus.</title>
        <authorList>
            <person name="Dias G.B."/>
            <person name="Bergman C.M."/>
            <person name="Manee M."/>
        </authorList>
    </citation>
    <scope>NUCLEOTIDE SEQUENCE</scope>
    <source>
        <strain evidence="8">AA-2017</strain>
        <tissue evidence="8">Whole larva</tissue>
    </source>
</reference>
<name>A0A834MDQ2_RHYFE</name>
<evidence type="ECO:0000313" key="8">
    <source>
        <dbReference type="EMBL" id="KAF7277876.1"/>
    </source>
</evidence>
<dbReference type="GO" id="GO:0061630">
    <property type="term" value="F:ubiquitin protein ligase activity"/>
    <property type="evidence" value="ECO:0007669"/>
    <property type="project" value="TreeGrafter"/>
</dbReference>
<comment type="caution">
    <text evidence="8">The sequence shown here is derived from an EMBL/GenBank/DDBJ whole genome shotgun (WGS) entry which is preliminary data.</text>
</comment>
<evidence type="ECO:0000313" key="9">
    <source>
        <dbReference type="Proteomes" id="UP000625711"/>
    </source>
</evidence>
<proteinExistence type="predicted"/>
<evidence type="ECO:0000256" key="3">
    <source>
        <dbReference type="ARBA" id="ARBA00022771"/>
    </source>
</evidence>
<evidence type="ECO:0000256" key="1">
    <source>
        <dbReference type="ARBA" id="ARBA00022679"/>
    </source>
</evidence>
<evidence type="ECO:0000256" key="2">
    <source>
        <dbReference type="ARBA" id="ARBA00022723"/>
    </source>
</evidence>
<dbReference type="Proteomes" id="UP000625711">
    <property type="component" value="Unassembled WGS sequence"/>
</dbReference>
<dbReference type="OrthoDB" id="4752984at2759"/>
<sequence length="322" mass="37887">MASFFYTTESTESINPNIRCCPLLLELLLAIRTEIMEEIHNMEQSFIKLQTIYGFASQLSFFMLCEQLLNKPSNSNQKVEKNIVVALSTTLFYSVFGYFVTRVREICQGSRTRTRPRSPSYLNYLKWICRIAVEWAKAIIIVLCLRDQGIHYEPQLPYTIVTFTYYLMTEKVFIEMFPLFIENFNINKLENLEHLYIPFFMNVTVIVAGVFVALCSLYSNYSNFIFVNVYFMVYLRVKDAYHNYWEVLMAEREAYSSFQVASPKEIQEWNDICAVCLNSMSNARITPCNHLFHPYCLKQCMKQSFLCPLCKQHFLDVVTHEK</sequence>
<dbReference type="EMBL" id="JAACXV010000412">
    <property type="protein sequence ID" value="KAF7277876.1"/>
    <property type="molecule type" value="Genomic_DNA"/>
</dbReference>
<dbReference type="GO" id="GO:0000151">
    <property type="term" value="C:ubiquitin ligase complex"/>
    <property type="evidence" value="ECO:0007669"/>
    <property type="project" value="TreeGrafter"/>
</dbReference>
<dbReference type="AlphaFoldDB" id="A0A834MDQ2"/>
<dbReference type="PROSITE" id="PS50089">
    <property type="entry name" value="ZF_RING_2"/>
    <property type="match status" value="1"/>
</dbReference>
<keyword evidence="3 6" id="KW-0863">Zinc-finger</keyword>
<dbReference type="InterPro" id="IPR001841">
    <property type="entry name" value="Znf_RING"/>
</dbReference>
<evidence type="ECO:0000256" key="6">
    <source>
        <dbReference type="PROSITE-ProRule" id="PRU00175"/>
    </source>
</evidence>
<evidence type="ECO:0000259" key="7">
    <source>
        <dbReference type="PROSITE" id="PS50089"/>
    </source>
</evidence>
<keyword evidence="9" id="KW-1185">Reference proteome</keyword>
<evidence type="ECO:0000256" key="4">
    <source>
        <dbReference type="ARBA" id="ARBA00022786"/>
    </source>
</evidence>
<gene>
    <name evidence="8" type="ORF">GWI33_009130</name>
</gene>
<dbReference type="InterPro" id="IPR013083">
    <property type="entry name" value="Znf_RING/FYVE/PHD"/>
</dbReference>
<keyword evidence="2" id="KW-0479">Metal-binding</keyword>
<dbReference type="GO" id="GO:0008270">
    <property type="term" value="F:zinc ion binding"/>
    <property type="evidence" value="ECO:0007669"/>
    <property type="project" value="UniProtKB-KW"/>
</dbReference>
<keyword evidence="1" id="KW-0808">Transferase</keyword>
<dbReference type="SMART" id="SM00184">
    <property type="entry name" value="RING"/>
    <property type="match status" value="1"/>
</dbReference>
<protein>
    <recommendedName>
        <fullName evidence="7">RING-type domain-containing protein</fullName>
    </recommendedName>
</protein>
<dbReference type="Gene3D" id="3.30.40.10">
    <property type="entry name" value="Zinc/RING finger domain, C3HC4 (zinc finger)"/>
    <property type="match status" value="1"/>
</dbReference>
<dbReference type="GO" id="GO:0016567">
    <property type="term" value="P:protein ubiquitination"/>
    <property type="evidence" value="ECO:0007669"/>
    <property type="project" value="TreeGrafter"/>
</dbReference>
<keyword evidence="4" id="KW-0833">Ubl conjugation pathway</keyword>
<dbReference type="PANTHER" id="PTHR15067">
    <property type="entry name" value="E3 UBIQUITIN-PROTEIN LIGASE RNF8"/>
    <property type="match status" value="1"/>
</dbReference>
<keyword evidence="5" id="KW-0862">Zinc</keyword>
<accession>A0A834MDQ2</accession>
<dbReference type="Pfam" id="PF13639">
    <property type="entry name" value="zf-RING_2"/>
    <property type="match status" value="1"/>
</dbReference>
<organism evidence="8 9">
    <name type="scientific">Rhynchophorus ferrugineus</name>
    <name type="common">Red palm weevil</name>
    <name type="synonym">Curculio ferrugineus</name>
    <dbReference type="NCBI Taxonomy" id="354439"/>
    <lineage>
        <taxon>Eukaryota</taxon>
        <taxon>Metazoa</taxon>
        <taxon>Ecdysozoa</taxon>
        <taxon>Arthropoda</taxon>
        <taxon>Hexapoda</taxon>
        <taxon>Insecta</taxon>
        <taxon>Pterygota</taxon>
        <taxon>Neoptera</taxon>
        <taxon>Endopterygota</taxon>
        <taxon>Coleoptera</taxon>
        <taxon>Polyphaga</taxon>
        <taxon>Cucujiformia</taxon>
        <taxon>Curculionidae</taxon>
        <taxon>Dryophthorinae</taxon>
        <taxon>Rhynchophorus</taxon>
    </lineage>
</organism>
<dbReference type="GO" id="GO:0005829">
    <property type="term" value="C:cytosol"/>
    <property type="evidence" value="ECO:0007669"/>
    <property type="project" value="TreeGrafter"/>
</dbReference>